<reference evidence="1" key="1">
    <citation type="submission" date="2020-10" db="EMBL/GenBank/DDBJ databases">
        <title>Taxonomic study of unclassified bacteria belonging to the class Ktedonobacteria.</title>
        <authorList>
            <person name="Yabe S."/>
            <person name="Wang C.M."/>
            <person name="Zheng Y."/>
            <person name="Sakai Y."/>
            <person name="Cavaletti L."/>
            <person name="Monciardini P."/>
            <person name="Donadio S."/>
        </authorList>
    </citation>
    <scope>NUCLEOTIDE SEQUENCE</scope>
    <source>
        <strain evidence="1">SOSP1-1</strain>
    </source>
</reference>
<proteinExistence type="predicted"/>
<comment type="caution">
    <text evidence="1">The sequence shown here is derived from an EMBL/GenBank/DDBJ whole genome shotgun (WGS) entry which is preliminary data.</text>
</comment>
<evidence type="ECO:0000313" key="1">
    <source>
        <dbReference type="EMBL" id="GHO43333.1"/>
    </source>
</evidence>
<name>A0A8J3MR62_9CHLR</name>
<dbReference type="RefSeq" id="WP_220192814.1">
    <property type="nucleotide sequence ID" value="NZ_BNJF01000001.1"/>
</dbReference>
<sequence>MPILLSQSSHGRFINRAYGQRKLKWIRANSTSKASEWQLGLFDGSVIPGGREKARKQCPSYYSTLSLDMH</sequence>
<organism evidence="1 2">
    <name type="scientific">Ktedonospora formicarum</name>
    <dbReference type="NCBI Taxonomy" id="2778364"/>
    <lineage>
        <taxon>Bacteria</taxon>
        <taxon>Bacillati</taxon>
        <taxon>Chloroflexota</taxon>
        <taxon>Ktedonobacteria</taxon>
        <taxon>Ktedonobacterales</taxon>
        <taxon>Ktedonobacteraceae</taxon>
        <taxon>Ktedonospora</taxon>
    </lineage>
</organism>
<gene>
    <name evidence="1" type="ORF">KSX_14960</name>
</gene>
<accession>A0A8J3MR62</accession>
<evidence type="ECO:0000313" key="2">
    <source>
        <dbReference type="Proteomes" id="UP000612362"/>
    </source>
</evidence>
<dbReference type="EMBL" id="BNJF01000001">
    <property type="protein sequence ID" value="GHO43333.1"/>
    <property type="molecule type" value="Genomic_DNA"/>
</dbReference>
<dbReference type="Proteomes" id="UP000612362">
    <property type="component" value="Unassembled WGS sequence"/>
</dbReference>
<protein>
    <submittedName>
        <fullName evidence="1">Uncharacterized protein</fullName>
    </submittedName>
</protein>
<keyword evidence="2" id="KW-1185">Reference proteome</keyword>
<dbReference type="AlphaFoldDB" id="A0A8J3MR62"/>